<evidence type="ECO:0000313" key="4">
    <source>
        <dbReference type="Proteomes" id="UP001596989"/>
    </source>
</evidence>
<feature type="domain" description="Regulatory protein YycH" evidence="2">
    <location>
        <begin position="3"/>
        <end position="418"/>
    </location>
</feature>
<keyword evidence="4" id="KW-1185">Reference proteome</keyword>
<evidence type="ECO:0000259" key="2">
    <source>
        <dbReference type="Pfam" id="PF07435"/>
    </source>
</evidence>
<gene>
    <name evidence="3" type="primary">yycH</name>
    <name evidence="3" type="ORF">ACFQ2I_20860</name>
</gene>
<reference evidence="4" key="1">
    <citation type="journal article" date="2019" name="Int. J. Syst. Evol. Microbiol.">
        <title>The Global Catalogue of Microorganisms (GCM) 10K type strain sequencing project: providing services to taxonomists for standard genome sequencing and annotation.</title>
        <authorList>
            <consortium name="The Broad Institute Genomics Platform"/>
            <consortium name="The Broad Institute Genome Sequencing Center for Infectious Disease"/>
            <person name="Wu L."/>
            <person name="Ma J."/>
        </authorList>
    </citation>
    <scope>NUCLEOTIDE SEQUENCE [LARGE SCALE GENOMIC DNA]</scope>
    <source>
        <strain evidence="4">CCUG 59129</strain>
    </source>
</reference>
<dbReference type="EMBL" id="JBHTJZ010000066">
    <property type="protein sequence ID" value="MFD0961797.1"/>
    <property type="molecule type" value="Genomic_DNA"/>
</dbReference>
<proteinExistence type="predicted"/>
<dbReference type="InterPro" id="IPR009996">
    <property type="entry name" value="YycH"/>
</dbReference>
<dbReference type="InterPro" id="IPR042274">
    <property type="entry name" value="YycH/YycI_2"/>
</dbReference>
<name>A0ABW3HW91_9BACL</name>
<dbReference type="Pfam" id="PF07435">
    <property type="entry name" value="YycH"/>
    <property type="match status" value="1"/>
</dbReference>
<dbReference type="Gene3D" id="3.30.310.160">
    <property type="entry name" value="YycH protein, domain 2"/>
    <property type="match status" value="1"/>
</dbReference>
<dbReference type="Proteomes" id="UP001596989">
    <property type="component" value="Unassembled WGS sequence"/>
</dbReference>
<organism evidence="3 4">
    <name type="scientific">Paenibacillus chungangensis</name>
    <dbReference type="NCBI Taxonomy" id="696535"/>
    <lineage>
        <taxon>Bacteria</taxon>
        <taxon>Bacillati</taxon>
        <taxon>Bacillota</taxon>
        <taxon>Bacilli</taxon>
        <taxon>Bacillales</taxon>
        <taxon>Paenibacillaceae</taxon>
        <taxon>Paenibacillus</taxon>
    </lineage>
</organism>
<feature type="compositionally biased region" description="Low complexity" evidence="1">
    <location>
        <begin position="448"/>
        <end position="459"/>
    </location>
</feature>
<dbReference type="RefSeq" id="WP_377567709.1">
    <property type="nucleotide sequence ID" value="NZ_JBHTJZ010000066.1"/>
</dbReference>
<evidence type="ECO:0000256" key="1">
    <source>
        <dbReference type="SAM" id="MobiDB-lite"/>
    </source>
</evidence>
<comment type="caution">
    <text evidence="3">The sequence shown here is derived from an EMBL/GenBank/DDBJ whole genome shotgun (WGS) entry which is preliminary data.</text>
</comment>
<sequence>MMERMKTALLVVLVALSLLQSYFLAYRMPGLGATVRSDQDYVHAEPLGKPASVEEMIFPNELILHRGDNKHTVIYPGMQFYDMILKQRIAGREFKGFQRSPASLMDWEYIREKEIGVELRFDGGISIELLQKLLKVEGDPLFLNERIDRIWIFKTTATEEVRTFFFSNDGLTVYESIRADLTIRDVQDYVGFGEYMPAYRITKDGLYIPETFLQATEVIMPYETYSPQQIQRSLFDPGTTIAWEDRGGSQIITDGKRGLQVKQNGTWISYTNPAATKSSDVELSENVYASIDFINQHGGWDGSHRLMGLQPAQEQKYVQFRQYIEQYPVVGDPYFQYGYMRLVLQKGVVTEYERSLITLSSRSESRKERWLQGGDQLEDRLKRYERVNEVASVYPALKARPLEDQRMSLTPVWVARHRDGTETVLSEALPAGFKPPQEGAAARDIEASSEGASQEGAAANRSESDNDQSVDQRQGRGLEEDQDEERLEVAE</sequence>
<protein>
    <submittedName>
        <fullName evidence="3">Two-component system activity regulator YycH</fullName>
    </submittedName>
</protein>
<accession>A0ABW3HW91</accession>
<dbReference type="CDD" id="cd15787">
    <property type="entry name" value="YycH_N"/>
    <property type="match status" value="1"/>
</dbReference>
<feature type="region of interest" description="Disordered" evidence="1">
    <location>
        <begin position="425"/>
        <end position="491"/>
    </location>
</feature>
<feature type="compositionally biased region" description="Acidic residues" evidence="1">
    <location>
        <begin position="480"/>
        <end position="491"/>
    </location>
</feature>
<evidence type="ECO:0000313" key="3">
    <source>
        <dbReference type="EMBL" id="MFD0961797.1"/>
    </source>
</evidence>